<accession>A0AC35U1F9</accession>
<dbReference type="WBParaSite" id="RSKR_0000670000.1">
    <property type="protein sequence ID" value="RSKR_0000670000.1"/>
    <property type="gene ID" value="RSKR_0000670000"/>
</dbReference>
<proteinExistence type="predicted"/>
<organism evidence="1 2">
    <name type="scientific">Rhabditophanes sp. KR3021</name>
    <dbReference type="NCBI Taxonomy" id="114890"/>
    <lineage>
        <taxon>Eukaryota</taxon>
        <taxon>Metazoa</taxon>
        <taxon>Ecdysozoa</taxon>
        <taxon>Nematoda</taxon>
        <taxon>Chromadorea</taxon>
        <taxon>Rhabditida</taxon>
        <taxon>Tylenchina</taxon>
        <taxon>Panagrolaimomorpha</taxon>
        <taxon>Strongyloidoidea</taxon>
        <taxon>Alloionematidae</taxon>
        <taxon>Rhabditophanes</taxon>
    </lineage>
</organism>
<reference evidence="2" key="1">
    <citation type="submission" date="2016-11" db="UniProtKB">
        <authorList>
            <consortium name="WormBaseParasite"/>
        </authorList>
    </citation>
    <scope>IDENTIFICATION</scope>
    <source>
        <strain evidence="2">KR3021</strain>
    </source>
</reference>
<sequence length="318" mass="37257">MRAVVVVICFLNILNYSVNAFNVAQTRALFVRNEKIPGPKQCIKPFVNLKKIQHRFLVSKKYKFNFCAINKNFSTILQAIICYLSEPAQAKSANNIVSYNWAYSYCPVSSIKTSMTQIANENSDGKLPQLFRTFKHYVIVREPIERFVSGFVDKCIFEAKNNKRKSICFGCKQNLSCFIKKLHNRLFNEATREVSPKKFYYYDSHFYPQSWECHVSDYSKNYKIIKFSSAKAQIPAFHSKILKILEERKVPKAKRDFIYASISSKKTSHSHADSKITQSILNQIIASPELQEYLYLMYFKDYEIFNFQLPTFMKKRKQ</sequence>
<protein>
    <submittedName>
        <fullName evidence="2">Carbohydrate sulfotransferase</fullName>
    </submittedName>
</protein>
<dbReference type="Proteomes" id="UP000095286">
    <property type="component" value="Unplaced"/>
</dbReference>
<name>A0AC35U1F9_9BILA</name>
<evidence type="ECO:0000313" key="2">
    <source>
        <dbReference type="WBParaSite" id="RSKR_0000670000.1"/>
    </source>
</evidence>
<evidence type="ECO:0000313" key="1">
    <source>
        <dbReference type="Proteomes" id="UP000095286"/>
    </source>
</evidence>